<evidence type="ECO:0000256" key="1">
    <source>
        <dbReference type="ARBA" id="ARBA00004377"/>
    </source>
</evidence>
<name>A0A916XTR3_9HYPH</name>
<keyword evidence="8 15" id="KW-1133">Transmembrane helix</keyword>
<dbReference type="PANTHER" id="PTHR33445">
    <property type="entry name" value="ATP SYNTHASE SUBUNIT B', CHLOROPLASTIC"/>
    <property type="match status" value="1"/>
</dbReference>
<evidence type="ECO:0000256" key="14">
    <source>
        <dbReference type="ARBA" id="ARBA00025830"/>
    </source>
</evidence>
<accession>A0A916XTR3</accession>
<evidence type="ECO:0000256" key="7">
    <source>
        <dbReference type="ARBA" id="ARBA00022781"/>
    </source>
</evidence>
<evidence type="ECO:0000256" key="11">
    <source>
        <dbReference type="ARBA" id="ARBA00023310"/>
    </source>
</evidence>
<evidence type="ECO:0000256" key="3">
    <source>
        <dbReference type="ARBA" id="ARBA00022448"/>
    </source>
</evidence>
<dbReference type="GO" id="GO:0045259">
    <property type="term" value="C:proton-transporting ATP synthase complex"/>
    <property type="evidence" value="ECO:0007669"/>
    <property type="project" value="UniProtKB-KW"/>
</dbReference>
<evidence type="ECO:0000256" key="6">
    <source>
        <dbReference type="ARBA" id="ARBA00022692"/>
    </source>
</evidence>
<dbReference type="GO" id="GO:0005886">
    <property type="term" value="C:plasma membrane"/>
    <property type="evidence" value="ECO:0007669"/>
    <property type="project" value="UniProtKB-SubCell"/>
</dbReference>
<keyword evidence="5 15" id="KW-0138">CF(0)</keyword>
<dbReference type="InterPro" id="IPR002146">
    <property type="entry name" value="ATP_synth_b/b'su_bac/chlpt"/>
</dbReference>
<dbReference type="AlphaFoldDB" id="A0A916XTR3"/>
<keyword evidence="19" id="KW-1185">Reference proteome</keyword>
<dbReference type="NCBIfam" id="NF006611">
    <property type="entry name" value="PRK09173.1"/>
    <property type="match status" value="1"/>
</dbReference>
<gene>
    <name evidence="18" type="primary">atpF1</name>
    <name evidence="15" type="synonym">atpF</name>
    <name evidence="18" type="ORF">GCM10011335_08330</name>
</gene>
<comment type="function">
    <text evidence="12 15">F(1)F(0) ATP synthase produces ATP from ADP in the presence of a proton or sodium gradient. F-type ATPases consist of two structural domains, F(1) containing the extramembraneous catalytic core and F(0) containing the membrane proton channel, linked together by a central stalk and a peripheral stalk. During catalysis, ATP synthesis in the catalytic domain of F(1) is coupled via a rotary mechanism of the central stalk subunits to proton translocation.</text>
</comment>
<dbReference type="CDD" id="cd06503">
    <property type="entry name" value="ATP-synt_Fo_b"/>
    <property type="match status" value="1"/>
</dbReference>
<keyword evidence="17" id="KW-0175">Coiled coil</keyword>
<feature type="coiled-coil region" evidence="17">
    <location>
        <begin position="28"/>
        <end position="94"/>
    </location>
</feature>
<evidence type="ECO:0000313" key="19">
    <source>
        <dbReference type="Proteomes" id="UP000613160"/>
    </source>
</evidence>
<keyword evidence="6 15" id="KW-0812">Transmembrane</keyword>
<organism evidence="18 19">
    <name type="scientific">Aureimonas glaciei</name>
    <dbReference type="NCBI Taxonomy" id="1776957"/>
    <lineage>
        <taxon>Bacteria</taxon>
        <taxon>Pseudomonadati</taxon>
        <taxon>Pseudomonadota</taxon>
        <taxon>Alphaproteobacteria</taxon>
        <taxon>Hyphomicrobiales</taxon>
        <taxon>Aurantimonadaceae</taxon>
        <taxon>Aureimonas</taxon>
    </lineage>
</organism>
<evidence type="ECO:0000256" key="4">
    <source>
        <dbReference type="ARBA" id="ARBA00022475"/>
    </source>
</evidence>
<evidence type="ECO:0000256" key="13">
    <source>
        <dbReference type="ARBA" id="ARBA00025614"/>
    </source>
</evidence>
<dbReference type="Proteomes" id="UP000613160">
    <property type="component" value="Unassembled WGS sequence"/>
</dbReference>
<dbReference type="PANTHER" id="PTHR33445:SF1">
    <property type="entry name" value="ATP SYNTHASE SUBUNIT B"/>
    <property type="match status" value="1"/>
</dbReference>
<evidence type="ECO:0000256" key="8">
    <source>
        <dbReference type="ARBA" id="ARBA00022989"/>
    </source>
</evidence>
<keyword evidence="7 15" id="KW-0375">Hydrogen ion transport</keyword>
<dbReference type="HAMAP" id="MF_01398">
    <property type="entry name" value="ATP_synth_b_bprime"/>
    <property type="match status" value="1"/>
</dbReference>
<reference evidence="18" key="2">
    <citation type="submission" date="2020-09" db="EMBL/GenBank/DDBJ databases">
        <authorList>
            <person name="Sun Q."/>
            <person name="Zhou Y."/>
        </authorList>
    </citation>
    <scope>NUCLEOTIDE SEQUENCE</scope>
    <source>
        <strain evidence="18">CGMCC 1.15493</strain>
    </source>
</reference>
<protein>
    <recommendedName>
        <fullName evidence="15">ATP synthase subunit b</fullName>
    </recommendedName>
    <alternativeName>
        <fullName evidence="15">ATP synthase F(0) sector subunit b</fullName>
    </alternativeName>
    <alternativeName>
        <fullName evidence="15">ATPase subunit I</fullName>
    </alternativeName>
    <alternativeName>
        <fullName evidence="15">F-type ATPase subunit b</fullName>
        <shortName evidence="15">F-ATPase subunit b</shortName>
    </alternativeName>
</protein>
<evidence type="ECO:0000256" key="17">
    <source>
        <dbReference type="SAM" id="Coils"/>
    </source>
</evidence>
<evidence type="ECO:0000256" key="5">
    <source>
        <dbReference type="ARBA" id="ARBA00022547"/>
    </source>
</evidence>
<dbReference type="Pfam" id="PF00430">
    <property type="entry name" value="ATP-synt_B"/>
    <property type="match status" value="1"/>
</dbReference>
<evidence type="ECO:0000256" key="16">
    <source>
        <dbReference type="RuleBase" id="RU003848"/>
    </source>
</evidence>
<comment type="function">
    <text evidence="13">Component of the F(0) channel, it forms part of the peripheral stalk, linking F(1) to F(0). The b'-subunit is a diverged and duplicated form of b found in plants and photosynthetic bacteria.</text>
</comment>
<feature type="transmembrane region" description="Helical" evidence="15">
    <location>
        <begin position="6"/>
        <end position="23"/>
    </location>
</feature>
<comment type="caution">
    <text evidence="18">The sequence shown here is derived from an EMBL/GenBank/DDBJ whole genome shotgun (WGS) entry which is preliminary data.</text>
</comment>
<proteinExistence type="inferred from homology"/>
<dbReference type="RefSeq" id="WP_188849333.1">
    <property type="nucleotide sequence ID" value="NZ_BMJJ01000002.1"/>
</dbReference>
<evidence type="ECO:0000256" key="12">
    <source>
        <dbReference type="ARBA" id="ARBA00025198"/>
    </source>
</evidence>
<evidence type="ECO:0000256" key="10">
    <source>
        <dbReference type="ARBA" id="ARBA00023136"/>
    </source>
</evidence>
<sequence>MDNTFWALIGLIIFFAIVAYFKVPGMINKALDARSARIRRELDEARALKEEAKQQLAEYQRRRREAEVEAKDIVAGAEREAAALLQDAKAKSEEYVARRTAMAEQKIAQAENDAIAAVRSSAVDIAVAAAAKILGERNASDGNAGLIDQSIGEVRSRLN</sequence>
<reference evidence="18" key="1">
    <citation type="journal article" date="2014" name="Int. J. Syst. Evol. Microbiol.">
        <title>Complete genome sequence of Corynebacterium casei LMG S-19264T (=DSM 44701T), isolated from a smear-ripened cheese.</title>
        <authorList>
            <consortium name="US DOE Joint Genome Institute (JGI-PGF)"/>
            <person name="Walter F."/>
            <person name="Albersmeier A."/>
            <person name="Kalinowski J."/>
            <person name="Ruckert C."/>
        </authorList>
    </citation>
    <scope>NUCLEOTIDE SEQUENCE</scope>
    <source>
        <strain evidence="18">CGMCC 1.15493</strain>
    </source>
</reference>
<keyword evidence="10 15" id="KW-0472">Membrane</keyword>
<dbReference type="EMBL" id="BMJJ01000002">
    <property type="protein sequence ID" value="GGD07770.1"/>
    <property type="molecule type" value="Genomic_DNA"/>
</dbReference>
<evidence type="ECO:0000256" key="2">
    <source>
        <dbReference type="ARBA" id="ARBA00005513"/>
    </source>
</evidence>
<comment type="similarity">
    <text evidence="2 15 16">Belongs to the ATPase B chain family.</text>
</comment>
<dbReference type="GO" id="GO:0046961">
    <property type="term" value="F:proton-transporting ATPase activity, rotational mechanism"/>
    <property type="evidence" value="ECO:0007669"/>
    <property type="project" value="TreeGrafter"/>
</dbReference>
<evidence type="ECO:0000256" key="15">
    <source>
        <dbReference type="HAMAP-Rule" id="MF_01398"/>
    </source>
</evidence>
<keyword evidence="11 15" id="KW-0066">ATP synthesis</keyword>
<dbReference type="InterPro" id="IPR050059">
    <property type="entry name" value="ATP_synthase_B_chain"/>
</dbReference>
<keyword evidence="3 15" id="KW-0813">Transport</keyword>
<keyword evidence="4 15" id="KW-1003">Cell membrane</keyword>
<comment type="subunit">
    <text evidence="14 15">F-type ATPases have 2 components, F(1) - the catalytic core - and F(0) - the membrane proton channel. F(1) has five subunits: alpha(3), beta(3), gamma(1), delta(1), epsilon(1). F(0) has three main subunits: a(1), b(2) and c(10-14). The alpha and beta chains form an alternating ring which encloses part of the gamma chain. F(1) is attached to F(0) by a central stalk formed by the gamma and epsilon chains, while a peripheral stalk is formed by the delta and b chains.</text>
</comment>
<evidence type="ECO:0000313" key="18">
    <source>
        <dbReference type="EMBL" id="GGD07770.1"/>
    </source>
</evidence>
<evidence type="ECO:0000256" key="9">
    <source>
        <dbReference type="ARBA" id="ARBA00023065"/>
    </source>
</evidence>
<dbReference type="GO" id="GO:0046933">
    <property type="term" value="F:proton-transporting ATP synthase activity, rotational mechanism"/>
    <property type="evidence" value="ECO:0007669"/>
    <property type="project" value="UniProtKB-UniRule"/>
</dbReference>
<keyword evidence="9 15" id="KW-0406">Ion transport</keyword>
<comment type="subcellular location">
    <subcellularLocation>
        <location evidence="1">Cell inner membrane</location>
        <topology evidence="1">Single-pass membrane protein</topology>
    </subcellularLocation>
    <subcellularLocation>
        <location evidence="15">Cell membrane</location>
        <topology evidence="15">Single-pass membrane protein</topology>
    </subcellularLocation>
</comment>